<evidence type="ECO:0000256" key="2">
    <source>
        <dbReference type="ARBA" id="ARBA00005587"/>
    </source>
</evidence>
<feature type="transmembrane region" description="Helical" evidence="6">
    <location>
        <begin position="50"/>
        <end position="69"/>
    </location>
</feature>
<dbReference type="EMBL" id="CP154795">
    <property type="protein sequence ID" value="XAN07733.1"/>
    <property type="molecule type" value="Genomic_DNA"/>
</dbReference>
<dbReference type="InterPro" id="IPR051633">
    <property type="entry name" value="AceTr"/>
</dbReference>
<comment type="subcellular location">
    <subcellularLocation>
        <location evidence="1">Membrane</location>
        <topology evidence="1">Multi-pass membrane protein</topology>
    </subcellularLocation>
</comment>
<protein>
    <submittedName>
        <fullName evidence="7">Acetate uptake transporter</fullName>
    </submittedName>
</protein>
<evidence type="ECO:0000256" key="5">
    <source>
        <dbReference type="ARBA" id="ARBA00023136"/>
    </source>
</evidence>
<accession>A0ABZ3FNX0</accession>
<feature type="transmembrane region" description="Helical" evidence="6">
    <location>
        <begin position="109"/>
        <end position="129"/>
    </location>
</feature>
<feature type="transmembrane region" description="Helical" evidence="6">
    <location>
        <begin position="81"/>
        <end position="102"/>
    </location>
</feature>
<dbReference type="PANTHER" id="PTHR31123:SF1">
    <property type="entry name" value="ACCUMULATION OF DYADS PROTEIN 2-RELATED"/>
    <property type="match status" value="1"/>
</dbReference>
<name>A0ABZ3FNX0_9ACTN</name>
<dbReference type="Pfam" id="PF01184">
    <property type="entry name" value="Gpr1_Fun34_YaaH"/>
    <property type="match status" value="1"/>
</dbReference>
<sequence>MSLPAARKAARASRTIEAGWTPYPKCSTARNRLLIDKPAGGCRLSQNSTFGAVVFCSYGGFWLSFWYYATHIAPTLPSETAHSATGVFLLAWTLFTIYLTVAAARIHRAMLTTFGLLLATFILLTAGALTDTGALTRVGGFVGLATAVAAWYLSAASVLASTFGRSVLPLGARK</sequence>
<dbReference type="PANTHER" id="PTHR31123">
    <property type="entry name" value="ACCUMULATION OF DYADS PROTEIN 2-RELATED"/>
    <property type="match status" value="1"/>
</dbReference>
<comment type="similarity">
    <text evidence="2">Belongs to the acetate uptake transporter (AceTr) (TC 2.A.96) family.</text>
</comment>
<keyword evidence="4 6" id="KW-1133">Transmembrane helix</keyword>
<dbReference type="Proteomes" id="UP001442841">
    <property type="component" value="Chromosome"/>
</dbReference>
<reference evidence="7 8" key="1">
    <citation type="submission" date="2024-04" db="EMBL/GenBank/DDBJ databases">
        <title>Isolation of an actinomycete strain from pig manure.</title>
        <authorList>
            <person name="Gong T."/>
            <person name="Yu Z."/>
            <person name="An M."/>
            <person name="Wei C."/>
            <person name="Yang W."/>
            <person name="Liu L."/>
        </authorList>
    </citation>
    <scope>NUCLEOTIDE SEQUENCE [LARGE SCALE GENOMIC DNA]</scope>
    <source>
        <strain evidence="7 8">ZF39</strain>
    </source>
</reference>
<dbReference type="RefSeq" id="WP_425309191.1">
    <property type="nucleotide sequence ID" value="NZ_CP154795.1"/>
</dbReference>
<keyword evidence="5 6" id="KW-0472">Membrane</keyword>
<evidence type="ECO:0000313" key="7">
    <source>
        <dbReference type="EMBL" id="XAN07733.1"/>
    </source>
</evidence>
<keyword evidence="3 6" id="KW-0812">Transmembrane</keyword>
<evidence type="ECO:0000313" key="8">
    <source>
        <dbReference type="Proteomes" id="UP001442841"/>
    </source>
</evidence>
<dbReference type="NCBIfam" id="NF038013">
    <property type="entry name" value="AceTr_1"/>
    <property type="match status" value="1"/>
</dbReference>
<evidence type="ECO:0000256" key="3">
    <source>
        <dbReference type="ARBA" id="ARBA00022692"/>
    </source>
</evidence>
<gene>
    <name evidence="7" type="ORF">AADG42_10610</name>
</gene>
<evidence type="ECO:0000256" key="6">
    <source>
        <dbReference type="SAM" id="Phobius"/>
    </source>
</evidence>
<dbReference type="InterPro" id="IPR000791">
    <property type="entry name" value="Gpr1/Fun34/SatP-like"/>
</dbReference>
<organism evidence="7 8">
    <name type="scientific">Ammonicoccus fulvus</name>
    <dbReference type="NCBI Taxonomy" id="3138240"/>
    <lineage>
        <taxon>Bacteria</taxon>
        <taxon>Bacillati</taxon>
        <taxon>Actinomycetota</taxon>
        <taxon>Actinomycetes</taxon>
        <taxon>Propionibacteriales</taxon>
        <taxon>Propionibacteriaceae</taxon>
        <taxon>Ammonicoccus</taxon>
    </lineage>
</organism>
<feature type="transmembrane region" description="Helical" evidence="6">
    <location>
        <begin position="141"/>
        <end position="164"/>
    </location>
</feature>
<evidence type="ECO:0000256" key="1">
    <source>
        <dbReference type="ARBA" id="ARBA00004141"/>
    </source>
</evidence>
<evidence type="ECO:0000256" key="4">
    <source>
        <dbReference type="ARBA" id="ARBA00022989"/>
    </source>
</evidence>
<keyword evidence="8" id="KW-1185">Reference proteome</keyword>
<proteinExistence type="inferred from homology"/>